<keyword evidence="3" id="KW-1185">Reference proteome</keyword>
<feature type="region of interest" description="Disordered" evidence="1">
    <location>
        <begin position="65"/>
        <end position="91"/>
    </location>
</feature>
<dbReference type="InterPro" id="IPR018727">
    <property type="entry name" value="DUF2267"/>
</dbReference>
<comment type="caution">
    <text evidence="2">The sequence shown here is derived from an EMBL/GenBank/DDBJ whole genome shotgun (WGS) entry which is preliminary data.</text>
</comment>
<name>A0A917VBW4_9ACTN</name>
<protein>
    <recommendedName>
        <fullName evidence="4">DUF2267 domain-containing protein</fullName>
    </recommendedName>
</protein>
<feature type="compositionally biased region" description="Basic and acidic residues" evidence="1">
    <location>
        <begin position="1"/>
        <end position="36"/>
    </location>
</feature>
<evidence type="ECO:0000256" key="1">
    <source>
        <dbReference type="SAM" id="MobiDB-lite"/>
    </source>
</evidence>
<evidence type="ECO:0000313" key="2">
    <source>
        <dbReference type="EMBL" id="GGK61032.1"/>
    </source>
</evidence>
<dbReference type="Gene3D" id="1.10.490.110">
    <property type="entry name" value="Uncharacterized conserved protein DUF2267"/>
    <property type="match status" value="1"/>
</dbReference>
<dbReference type="EMBL" id="BMPQ01000004">
    <property type="protein sequence ID" value="GGK61032.1"/>
    <property type="molecule type" value="Genomic_DNA"/>
</dbReference>
<organism evidence="2 3">
    <name type="scientific">Streptomyces flaveus</name>
    <dbReference type="NCBI Taxonomy" id="66370"/>
    <lineage>
        <taxon>Bacteria</taxon>
        <taxon>Bacillati</taxon>
        <taxon>Actinomycetota</taxon>
        <taxon>Actinomycetes</taxon>
        <taxon>Kitasatosporales</taxon>
        <taxon>Streptomycetaceae</taxon>
        <taxon>Streptomyces</taxon>
        <taxon>Streptomyces aurantiacus group</taxon>
    </lineage>
</organism>
<dbReference type="InterPro" id="IPR038282">
    <property type="entry name" value="DUF2267_sf"/>
</dbReference>
<reference evidence="2" key="1">
    <citation type="journal article" date="2014" name="Int. J. Syst. Evol. Microbiol.">
        <title>Complete genome sequence of Corynebacterium casei LMG S-19264T (=DSM 44701T), isolated from a smear-ripened cheese.</title>
        <authorList>
            <consortium name="US DOE Joint Genome Institute (JGI-PGF)"/>
            <person name="Walter F."/>
            <person name="Albersmeier A."/>
            <person name="Kalinowski J."/>
            <person name="Ruckert C."/>
        </authorList>
    </citation>
    <scope>NUCLEOTIDE SEQUENCE</scope>
    <source>
        <strain evidence="2">JCM 3035</strain>
    </source>
</reference>
<accession>A0A917VBW4</accession>
<sequence>MPEEHGPTHAEESGTMRHDELISKVRERADLPDRSSAEQATRAVLSTLAERIPVGLADHLAAQLPAPLGESMREKVSSPAGSPERRGSGERFDLTAFAGRVAWRAGVPEDAALREAVAVFEVLDAAVSPEEMEKLARVLPTDIRTLLPVARADITEA</sequence>
<dbReference type="Proteomes" id="UP000637788">
    <property type="component" value="Unassembled WGS sequence"/>
</dbReference>
<evidence type="ECO:0008006" key="4">
    <source>
        <dbReference type="Google" id="ProtNLM"/>
    </source>
</evidence>
<evidence type="ECO:0000313" key="3">
    <source>
        <dbReference type="Proteomes" id="UP000637788"/>
    </source>
</evidence>
<proteinExistence type="predicted"/>
<feature type="region of interest" description="Disordered" evidence="1">
    <location>
        <begin position="1"/>
        <end position="40"/>
    </location>
</feature>
<reference evidence="2" key="2">
    <citation type="submission" date="2020-09" db="EMBL/GenBank/DDBJ databases">
        <authorList>
            <person name="Sun Q."/>
            <person name="Ohkuma M."/>
        </authorList>
    </citation>
    <scope>NUCLEOTIDE SEQUENCE</scope>
    <source>
        <strain evidence="2">JCM 3035</strain>
    </source>
</reference>
<dbReference type="Pfam" id="PF10025">
    <property type="entry name" value="DUF2267"/>
    <property type="match status" value="1"/>
</dbReference>
<dbReference type="AlphaFoldDB" id="A0A917VBW4"/>
<gene>
    <name evidence="2" type="ORF">GCM10010094_21900</name>
</gene>